<gene>
    <name evidence="1" type="ORF">EM932_04155</name>
</gene>
<reference evidence="1 2" key="1">
    <citation type="submission" date="2019-04" db="EMBL/GenBank/DDBJ databases">
        <authorList>
            <person name="Liu A."/>
        </authorList>
    </citation>
    <scope>NUCLEOTIDE SEQUENCE [LARGE SCALE GENOMIC DNA]</scope>
    <source>
        <strain evidence="1 2">RZ03</strain>
    </source>
</reference>
<name>A0A4S1E0Z3_9FLAO</name>
<sequence>MIWPLIKAYPIWIITAINEIIQKSVAHFFLNKSPIAPITPAKTVMANEAVIHDGALAAISSSSVENELRYLSIL</sequence>
<comment type="caution">
    <text evidence="1">The sequence shown here is derived from an EMBL/GenBank/DDBJ whole genome shotgun (WGS) entry which is preliminary data.</text>
</comment>
<dbReference type="RefSeq" id="WP_135875799.1">
    <property type="nucleotide sequence ID" value="NZ_SRSO01000004.1"/>
</dbReference>
<keyword evidence="2" id="KW-1185">Reference proteome</keyword>
<accession>A0A4S1E0Z3</accession>
<proteinExistence type="predicted"/>
<evidence type="ECO:0000313" key="2">
    <source>
        <dbReference type="Proteomes" id="UP000307602"/>
    </source>
</evidence>
<organism evidence="1 2">
    <name type="scientific">Flavivirga rizhaonensis</name>
    <dbReference type="NCBI Taxonomy" id="2559571"/>
    <lineage>
        <taxon>Bacteria</taxon>
        <taxon>Pseudomonadati</taxon>
        <taxon>Bacteroidota</taxon>
        <taxon>Flavobacteriia</taxon>
        <taxon>Flavobacteriales</taxon>
        <taxon>Flavobacteriaceae</taxon>
        <taxon>Flavivirga</taxon>
    </lineage>
</organism>
<dbReference type="AlphaFoldDB" id="A0A4S1E0Z3"/>
<protein>
    <submittedName>
        <fullName evidence="1">Uncharacterized protein</fullName>
    </submittedName>
</protein>
<dbReference type="Proteomes" id="UP000307602">
    <property type="component" value="Unassembled WGS sequence"/>
</dbReference>
<evidence type="ECO:0000313" key="1">
    <source>
        <dbReference type="EMBL" id="TGV03995.1"/>
    </source>
</evidence>
<dbReference type="EMBL" id="SRSO01000004">
    <property type="protein sequence ID" value="TGV03995.1"/>
    <property type="molecule type" value="Genomic_DNA"/>
</dbReference>